<dbReference type="AlphaFoldDB" id="A0A5E6V7S0"/>
<gene>
    <name evidence="1" type="ORF">PS683_03602</name>
</gene>
<accession>A0A5E6V7S0</accession>
<proteinExistence type="predicted"/>
<evidence type="ECO:0008006" key="2">
    <source>
        <dbReference type="Google" id="ProtNLM"/>
    </source>
</evidence>
<protein>
    <recommendedName>
        <fullName evidence="2">DUF3077 domain-containing protein</fullName>
    </recommendedName>
</protein>
<sequence length="111" mass="12110">MIKDSPNPPSDSAAFHTAAHRAINHYLNPPEKPEPSTEDHSLFTVREGLDVETLLVNASEDLASVQALASHLAFEIDGNPRSVALGMCRMLEGIQLMVDKTLSLKDHPTHT</sequence>
<name>A0A5E6V7S0_PSEFL</name>
<reference evidence="1" key="1">
    <citation type="submission" date="2019-09" db="EMBL/GenBank/DDBJ databases">
        <authorList>
            <person name="Chandra G."/>
            <person name="Truman W A."/>
        </authorList>
    </citation>
    <scope>NUCLEOTIDE SEQUENCE</scope>
    <source>
        <strain evidence="1">PS683</strain>
    </source>
</reference>
<organism evidence="1">
    <name type="scientific">Pseudomonas fluorescens</name>
    <dbReference type="NCBI Taxonomy" id="294"/>
    <lineage>
        <taxon>Bacteria</taxon>
        <taxon>Pseudomonadati</taxon>
        <taxon>Pseudomonadota</taxon>
        <taxon>Gammaproteobacteria</taxon>
        <taxon>Pseudomonadales</taxon>
        <taxon>Pseudomonadaceae</taxon>
        <taxon>Pseudomonas</taxon>
    </lineage>
</organism>
<dbReference type="Pfam" id="PF19619">
    <property type="entry name" value="DUF6124"/>
    <property type="match status" value="1"/>
</dbReference>
<evidence type="ECO:0000313" key="1">
    <source>
        <dbReference type="EMBL" id="VVM15287.1"/>
    </source>
</evidence>
<dbReference type="EMBL" id="LR700646">
    <property type="protein sequence ID" value="VVM15287.1"/>
    <property type="molecule type" value="Genomic_DNA"/>
</dbReference>